<proteinExistence type="predicted"/>
<evidence type="ECO:0000313" key="3">
    <source>
        <dbReference type="Proteomes" id="UP000237983"/>
    </source>
</evidence>
<evidence type="ECO:0000313" key="2">
    <source>
        <dbReference type="EMBL" id="PRY70197.1"/>
    </source>
</evidence>
<evidence type="ECO:0000256" key="1">
    <source>
        <dbReference type="SAM" id="MobiDB-lite"/>
    </source>
</evidence>
<dbReference type="AlphaFoldDB" id="A0A2T0VJ07"/>
<protein>
    <submittedName>
        <fullName evidence="2">Uncharacterized protein</fullName>
    </submittedName>
</protein>
<feature type="region of interest" description="Disordered" evidence="1">
    <location>
        <begin position="69"/>
        <end position="98"/>
    </location>
</feature>
<dbReference type="RefSeq" id="WP_106209147.1">
    <property type="nucleotide sequence ID" value="NZ_PVTL01000001.1"/>
</dbReference>
<gene>
    <name evidence="2" type="ORF">B0I08_101325</name>
</gene>
<name>A0A2T0VJ07_9MICO</name>
<dbReference type="OrthoDB" id="4988474at2"/>
<dbReference type="Proteomes" id="UP000237983">
    <property type="component" value="Unassembled WGS sequence"/>
</dbReference>
<organism evidence="2 3">
    <name type="scientific">Glaciihabitans tibetensis</name>
    <dbReference type="NCBI Taxonomy" id="1266600"/>
    <lineage>
        <taxon>Bacteria</taxon>
        <taxon>Bacillati</taxon>
        <taxon>Actinomycetota</taxon>
        <taxon>Actinomycetes</taxon>
        <taxon>Micrococcales</taxon>
        <taxon>Microbacteriaceae</taxon>
        <taxon>Glaciihabitans</taxon>
    </lineage>
</organism>
<reference evidence="2 3" key="1">
    <citation type="submission" date="2018-03" db="EMBL/GenBank/DDBJ databases">
        <title>Genomic Encyclopedia of Type Strains, Phase III (KMG-III): the genomes of soil and plant-associated and newly described type strains.</title>
        <authorList>
            <person name="Whitman W."/>
        </authorList>
    </citation>
    <scope>NUCLEOTIDE SEQUENCE [LARGE SCALE GENOMIC DNA]</scope>
    <source>
        <strain evidence="2 3">CGMCC 1.12484</strain>
    </source>
</reference>
<feature type="compositionally biased region" description="Polar residues" evidence="1">
    <location>
        <begin position="71"/>
        <end position="89"/>
    </location>
</feature>
<accession>A0A2T0VJ07</accession>
<sequence>MAKPLTINVAANTRDAVRGAQDIGDALGEVADSLDDVGRDGGRSGDQLADAFNDSRREAGRLDGALEDLANTASRSSRTAGDDVSSNMRRGTDDAQEGIREVGEEAAGTARETAASFDGSADSIVGAFQEVAANAFAGFGPAGMIAGLAAAAGIGLISAHLAKGGEATDEFKEKVGALTAELLEVGREGGPSLEYVVDQLKELAAATEDGTTNLGDLRDVADRAGSSFEDLAKIYSGNTDELSKLVQKNKDYYAELEAQADRPDLTPAQTKAIQEKIVAQEEYNSYLFDARDKANAAAEAEANYAAAGGPEMEAKVALIEAINTAYDDAAGAVEDYISEESGLFDTEAYVTAMEAKQEALRNYQDTLASSPLSAQAKAYINSTGVDSAAQLLQGYESASPEMKARLSTIWNEAGKTSSGSYTGALKDGIPSTIDGPTVVLGAPDTAALFREAQNKVKGYGVLKIEAQTFLRPGTAVN</sequence>
<comment type="caution">
    <text evidence="2">The sequence shown here is derived from an EMBL/GenBank/DDBJ whole genome shotgun (WGS) entry which is preliminary data.</text>
</comment>
<dbReference type="EMBL" id="PVTL01000001">
    <property type="protein sequence ID" value="PRY70197.1"/>
    <property type="molecule type" value="Genomic_DNA"/>
</dbReference>
<keyword evidence="3" id="KW-1185">Reference proteome</keyword>